<dbReference type="Proteomes" id="UP001302349">
    <property type="component" value="Chromosome"/>
</dbReference>
<gene>
    <name evidence="1" type="ORF">RT717_01285</name>
</gene>
<evidence type="ECO:0000313" key="1">
    <source>
        <dbReference type="EMBL" id="WOK07254.1"/>
    </source>
</evidence>
<proteinExistence type="predicted"/>
<dbReference type="RefSeq" id="WP_317489940.1">
    <property type="nucleotide sequence ID" value="NZ_CP136051.1"/>
</dbReference>
<reference evidence="1 2" key="1">
    <citation type="journal article" date="2023" name="Microbiol. Resour. Announc.">
        <title>Complete Genome Sequence of Imperialibacter roseus strain P4T.</title>
        <authorList>
            <person name="Tizabi D.R."/>
            <person name="Bachvaroff T."/>
            <person name="Hill R.T."/>
        </authorList>
    </citation>
    <scope>NUCLEOTIDE SEQUENCE [LARGE SCALE GENOMIC DNA]</scope>
    <source>
        <strain evidence="1 2">P4T</strain>
    </source>
</reference>
<organism evidence="1 2">
    <name type="scientific">Imperialibacter roseus</name>
    <dbReference type="NCBI Taxonomy" id="1324217"/>
    <lineage>
        <taxon>Bacteria</taxon>
        <taxon>Pseudomonadati</taxon>
        <taxon>Bacteroidota</taxon>
        <taxon>Cytophagia</taxon>
        <taxon>Cytophagales</taxon>
        <taxon>Flammeovirgaceae</taxon>
        <taxon>Imperialibacter</taxon>
    </lineage>
</organism>
<keyword evidence="2" id="KW-1185">Reference proteome</keyword>
<evidence type="ECO:0008006" key="3">
    <source>
        <dbReference type="Google" id="ProtNLM"/>
    </source>
</evidence>
<accession>A0ABZ0IS66</accession>
<protein>
    <recommendedName>
        <fullName evidence="3">Lipid/polyisoprenoid-binding YceI-like domain-containing protein</fullName>
    </recommendedName>
</protein>
<name>A0ABZ0IS66_9BACT</name>
<sequence>MRFCKSIKVLRCALVGVGILLGSGAVAQKYYVAKEGDMSIHFGYKDGISTAESKEVDIIFNRKKITLWITIKGSDFKTGNWKIDKRLFRKNENEFVIKAYLIQENVIYGGDEFFRFSLIGRVFNKVEGGPVSIMGAFGDSPDGRKENLSLYMYFGVASKWMGDRFLKHSDYPVVNIRITAELEPVIGTD</sequence>
<evidence type="ECO:0000313" key="2">
    <source>
        <dbReference type="Proteomes" id="UP001302349"/>
    </source>
</evidence>
<dbReference type="EMBL" id="CP136051">
    <property type="protein sequence ID" value="WOK07254.1"/>
    <property type="molecule type" value="Genomic_DNA"/>
</dbReference>